<dbReference type="Pfam" id="PF14850">
    <property type="entry name" value="Pro_dh-DNA_bdg"/>
    <property type="match status" value="1"/>
</dbReference>
<keyword evidence="11" id="KW-1185">Reference proteome</keyword>
<keyword evidence="5" id="KW-0642">Proline metabolism</keyword>
<feature type="active site" evidence="6">
    <location>
        <position position="808"/>
    </location>
</feature>
<keyword evidence="2 5" id="KW-0560">Oxidoreductase</keyword>
<evidence type="ECO:0000256" key="3">
    <source>
        <dbReference type="ARBA" id="ARBA00023027"/>
    </source>
</evidence>
<dbReference type="Gene3D" id="3.40.309.10">
    <property type="entry name" value="Aldehyde Dehydrogenase, Chain A, domain 2"/>
    <property type="match status" value="1"/>
</dbReference>
<dbReference type="SUPFAM" id="SSF51730">
    <property type="entry name" value="FAD-linked oxidoreductase"/>
    <property type="match status" value="1"/>
</dbReference>
<dbReference type="Gene3D" id="1.20.5.460">
    <property type="entry name" value="Single helix bin"/>
    <property type="match status" value="1"/>
</dbReference>
<dbReference type="InterPro" id="IPR029041">
    <property type="entry name" value="FAD-linked_oxidoreductase-like"/>
</dbReference>
<comment type="cofactor">
    <cofactor evidence="5">
        <name>FAD</name>
        <dbReference type="ChEBI" id="CHEBI:57692"/>
    </cofactor>
</comment>
<dbReference type="InterPro" id="IPR016162">
    <property type="entry name" value="Ald_DH_N"/>
</dbReference>
<dbReference type="Gene3D" id="3.20.20.220">
    <property type="match status" value="1"/>
</dbReference>
<dbReference type="PANTHER" id="PTHR42862">
    <property type="entry name" value="DELTA-1-PYRROLINE-5-CARBOXYLATE DEHYDROGENASE 1, ISOFORM A-RELATED"/>
    <property type="match status" value="1"/>
</dbReference>
<dbReference type="OrthoDB" id="9812625at2"/>
<dbReference type="InterPro" id="IPR016163">
    <property type="entry name" value="Ald_DH_C"/>
</dbReference>
<dbReference type="InterPro" id="IPR050485">
    <property type="entry name" value="Proline_metab_enzyme"/>
</dbReference>
<dbReference type="EC" id="1.5.5.2" evidence="5"/>
<dbReference type="GO" id="GO:0010133">
    <property type="term" value="P:L-proline catabolic process to L-glutamate"/>
    <property type="evidence" value="ECO:0007669"/>
    <property type="project" value="UniProtKB-UniRule"/>
</dbReference>
<dbReference type="AlphaFoldDB" id="A0A3A1PJI8"/>
<evidence type="ECO:0000256" key="2">
    <source>
        <dbReference type="ARBA" id="ARBA00023002"/>
    </source>
</evidence>
<dbReference type="GO" id="GO:0009898">
    <property type="term" value="C:cytoplasmic side of plasma membrane"/>
    <property type="evidence" value="ECO:0007669"/>
    <property type="project" value="TreeGrafter"/>
</dbReference>
<dbReference type="InterPro" id="IPR024082">
    <property type="entry name" value="PRODH_PutA_dom_II"/>
</dbReference>
<keyword evidence="3 5" id="KW-0520">NAD</keyword>
<dbReference type="FunFam" id="3.40.309.10:FF:000005">
    <property type="entry name" value="1-pyrroline-5-carboxylate dehydrogenase 1"/>
    <property type="match status" value="1"/>
</dbReference>
<accession>A0A3A1PJI8</accession>
<dbReference type="SUPFAM" id="SSF53720">
    <property type="entry name" value="ALDH-like"/>
    <property type="match status" value="1"/>
</dbReference>
<feature type="domain" description="Aldehyde dehydrogenase" evidence="7">
    <location>
        <begin position="559"/>
        <end position="993"/>
    </location>
</feature>
<dbReference type="InterPro" id="IPR015590">
    <property type="entry name" value="Aldehyde_DH_dom"/>
</dbReference>
<evidence type="ECO:0000256" key="6">
    <source>
        <dbReference type="PIRSR" id="PIRSR000197-1"/>
    </source>
</evidence>
<evidence type="ECO:0000313" key="10">
    <source>
        <dbReference type="EMBL" id="RIV93353.1"/>
    </source>
</evidence>
<evidence type="ECO:0000256" key="1">
    <source>
        <dbReference type="ARBA" id="ARBA00004786"/>
    </source>
</evidence>
<dbReference type="InterPro" id="IPR005933">
    <property type="entry name" value="PutA_C"/>
</dbReference>
<evidence type="ECO:0000259" key="9">
    <source>
        <dbReference type="Pfam" id="PF14850"/>
    </source>
</evidence>
<dbReference type="PANTHER" id="PTHR42862:SF1">
    <property type="entry name" value="DELTA-1-PYRROLINE-5-CARBOXYLATE DEHYDROGENASE 2, ISOFORM A-RELATED"/>
    <property type="match status" value="1"/>
</dbReference>
<dbReference type="PROSITE" id="PS00070">
    <property type="entry name" value="ALDEHYDE_DEHYDR_CYS"/>
    <property type="match status" value="1"/>
</dbReference>
<sequence length="1164" mass="126411">MPYQPLSQYRAQIRTNHFADEQMVLDYLIASHGPTDAQRKAIGEAAWSVIDRVRKHTKPTMMESFLQEYGLSTEEGLGLMTLAEALLRVPDSETVDRLIEDKIVQADWSEHFGASDNALVNASTMALGLTATLLDDHEHAGPLSAVQSAAKRLGAPVVRASVQQAMRVLGGQFVLGETIGEAMKRARKWEKQGATYSYDMLGEAAVTAKDSERFFEAYLHALDEIAAAAKSDDIRANPGLSIKLSALYPRYEMSQQSRAIPALAERVSVLARRAAEANVGLNIDAEEAHRLGLSLDLIELVLADPRLAGWDGFGVVVQAFGKRASYVIDWLYALATQLDRKIMVRLVKGAYWDSEIKLAQMNGVEGFSVFTSKSATDISYICCANQLLKLADRIYPQFATHNAHSVAAILELAGNRRDFEFQRLHGMGEGLHGFLLKDRDVRSRIYAPVGAHRELLAYLVRRLLENGANNSFVAQLSNPAIPTEAIAADPFETLAEDREKAKEKVVAPADIYQPERVNSRGYDLAVRAHLNRYQELRMPYAEKIWRAGPLAAEGANAGHEIVICNPAYPDRIVGYVIEAEAETVENALGAARPWDASPAERAEVLRRIADLYEANEGEFYALLTREAGKSPVDTVTELREAVDFLRYYASQCERPEVALRKPRGVIACISPWNFPLAIFTGQIAAALAAGNGVIAKPAETTPLVAFMATRLFHLAGVPETAIQLLPGTGAEVGGLLSGDPRIDGVCFTGSVDTAQVINRSMAEALSPDALLIAETGGLNSMIVDSSALPEQAVKDVITSAFQSAGQRCSALRMLYVHQDVAEQFIEMLSGAMDELTVDDPWFHSTDLGPVIDAKAQENIRDYIAKAKAEGRLIKQIATPEEGHFVGPAVIRVNGINELEREVFGPVLHLALFGKQEQLQDIINDVNGRGYGLTAGLHTRIKRRQTFISDRIHVGNMYVNRNQIGAVVGTHPFGGEGLSGTGPKAGGPHYLPRFYADEVANDPVTTGRPVSLEELNTALAALPQAPDRKIEETEMPGTTGESNVLSLHPRGPILCLGPDGDQAVHQAEELRALGCPALAVAPGATGEHAIDGFLDRALLAEAEPLKVVVSFSDTEDRKEIRKALASRDGAIVPLFTTPDFASRCLVERHICIDTTAAGGNVSLLS</sequence>
<dbReference type="GO" id="GO:0004657">
    <property type="term" value="F:proline dehydrogenase activity"/>
    <property type="evidence" value="ECO:0007669"/>
    <property type="project" value="UniProtKB-UniRule"/>
</dbReference>
<dbReference type="PIRSF" id="PIRSF000197">
    <property type="entry name" value="Bifunct_PutA"/>
    <property type="match status" value="1"/>
</dbReference>
<comment type="caution">
    <text evidence="10">The sequence shown here is derived from an EMBL/GenBank/DDBJ whole genome shotgun (WGS) entry which is preliminary data.</text>
</comment>
<dbReference type="InterPro" id="IPR024089">
    <property type="entry name" value="PRODH_PutA_dom_I/II"/>
</dbReference>
<dbReference type="Proteomes" id="UP000265366">
    <property type="component" value="Unassembled WGS sequence"/>
</dbReference>
<evidence type="ECO:0000259" key="7">
    <source>
        <dbReference type="Pfam" id="PF00171"/>
    </source>
</evidence>
<keyword evidence="5" id="KW-0805">Transcription regulation</keyword>
<name>A0A3A1PJI8_9SPHN</name>
<comment type="similarity">
    <text evidence="5">In the C-terminal section; belongs to the aldehyde dehydrogenase family.</text>
</comment>
<dbReference type="EC" id="1.2.1.88" evidence="5"/>
<organism evidence="10 11">
    <name type="scientific">Aurantiacibacter xanthus</name>
    <dbReference type="NCBI Taxonomy" id="1784712"/>
    <lineage>
        <taxon>Bacteria</taxon>
        <taxon>Pseudomonadati</taxon>
        <taxon>Pseudomonadota</taxon>
        <taxon>Alphaproteobacteria</taxon>
        <taxon>Sphingomonadales</taxon>
        <taxon>Erythrobacteraceae</taxon>
        <taxon>Aurantiacibacter</taxon>
    </lineage>
</organism>
<dbReference type="InterPro" id="IPR016161">
    <property type="entry name" value="Ald_DH/histidinol_DH"/>
</dbReference>
<reference evidence="10 11" key="1">
    <citation type="submission" date="2018-08" db="EMBL/GenBank/DDBJ databases">
        <title>Erythrobacter zhengii sp.nov., a bacterium isolated from deep-sea sediment.</title>
        <authorList>
            <person name="Fang C."/>
            <person name="Wu Y.-H."/>
            <person name="Sun C."/>
            <person name="Wang H."/>
            <person name="Cheng H."/>
            <person name="Meng F.-X."/>
            <person name="Wang C.-S."/>
            <person name="Xu X.-W."/>
        </authorList>
    </citation>
    <scope>NUCLEOTIDE SEQUENCE [LARGE SCALE GENOMIC DNA]</scope>
    <source>
        <strain evidence="10 11">CCTCC AB 2015396</strain>
    </source>
</reference>
<dbReference type="GO" id="GO:0003842">
    <property type="term" value="F:L-glutamate gamma-semialdehyde dehydrogenase activity"/>
    <property type="evidence" value="ECO:0007669"/>
    <property type="project" value="UniProtKB-UniRule"/>
</dbReference>
<proteinExistence type="inferred from homology"/>
<evidence type="ECO:0000313" key="11">
    <source>
        <dbReference type="Proteomes" id="UP000265366"/>
    </source>
</evidence>
<comment type="function">
    <text evidence="5">Oxidizes proline to glutamate for use as a carbon and nitrogen source.</text>
</comment>
<feature type="active site" evidence="6">
    <location>
        <position position="774"/>
    </location>
</feature>
<dbReference type="Pfam" id="PF00171">
    <property type="entry name" value="Aldedh"/>
    <property type="match status" value="1"/>
</dbReference>
<dbReference type="Gene3D" id="3.40.605.10">
    <property type="entry name" value="Aldehyde Dehydrogenase, Chain A, domain 1"/>
    <property type="match status" value="1"/>
</dbReference>
<feature type="domain" description="Proline dehydrogenase" evidence="8">
    <location>
        <begin position="182"/>
        <end position="475"/>
    </location>
</feature>
<dbReference type="Pfam" id="PF01619">
    <property type="entry name" value="Pro_dh"/>
    <property type="match status" value="1"/>
</dbReference>
<keyword evidence="5" id="KW-0804">Transcription</keyword>
<dbReference type="CDD" id="cd07125">
    <property type="entry name" value="ALDH_PutA-P5CDH"/>
    <property type="match status" value="1"/>
</dbReference>
<dbReference type="GO" id="GO:0003677">
    <property type="term" value="F:DNA binding"/>
    <property type="evidence" value="ECO:0007669"/>
    <property type="project" value="UniProtKB-KW"/>
</dbReference>
<comment type="pathway">
    <text evidence="1 5">Amino-acid degradation; L-proline degradation into L-glutamate; L-glutamate from L-proline: step 2/2.</text>
</comment>
<evidence type="ECO:0000256" key="4">
    <source>
        <dbReference type="ARBA" id="ARBA00048142"/>
    </source>
</evidence>
<dbReference type="SUPFAM" id="SSF81935">
    <property type="entry name" value="N-terminal domain of bifunctional PutA protein"/>
    <property type="match status" value="1"/>
</dbReference>
<keyword evidence="5" id="KW-0285">Flavoprotein</keyword>
<dbReference type="InterPro" id="IPR002872">
    <property type="entry name" value="Proline_DH_dom"/>
</dbReference>
<dbReference type="UniPathway" id="UPA00261">
    <property type="reaction ID" value="UER00373"/>
</dbReference>
<keyword evidence="5" id="KW-0274">FAD</keyword>
<gene>
    <name evidence="10" type="primary">putA</name>
    <name evidence="10" type="ORF">D2V17_00610</name>
</gene>
<comment type="catalytic activity">
    <reaction evidence="4 5">
        <text>L-glutamate 5-semialdehyde + NAD(+) + H2O = L-glutamate + NADH + 2 H(+)</text>
        <dbReference type="Rhea" id="RHEA:30235"/>
        <dbReference type="ChEBI" id="CHEBI:15377"/>
        <dbReference type="ChEBI" id="CHEBI:15378"/>
        <dbReference type="ChEBI" id="CHEBI:29985"/>
        <dbReference type="ChEBI" id="CHEBI:57540"/>
        <dbReference type="ChEBI" id="CHEBI:57945"/>
        <dbReference type="ChEBI" id="CHEBI:58066"/>
        <dbReference type="EC" id="1.2.1.88"/>
    </reaction>
</comment>
<protein>
    <recommendedName>
        <fullName evidence="5">Bifunctional protein PutA</fullName>
    </recommendedName>
    <domain>
        <recommendedName>
            <fullName evidence="5">Proline dehydrogenase</fullName>
            <ecNumber evidence="5">1.5.5.2</ecNumber>
        </recommendedName>
        <alternativeName>
            <fullName evidence="5">Proline oxidase</fullName>
        </alternativeName>
    </domain>
    <domain>
        <recommendedName>
            <fullName evidence="5">Delta-1-pyrroline-5-carboxylate dehydrogenase</fullName>
            <shortName evidence="5">P5C dehydrogenase</shortName>
            <ecNumber evidence="5">1.2.1.88</ecNumber>
        </recommendedName>
        <alternativeName>
            <fullName evidence="5">L-glutamate gamma-semialdehyde dehydrogenase</fullName>
        </alternativeName>
    </domain>
</protein>
<dbReference type="InterPro" id="IPR016160">
    <property type="entry name" value="Ald_DH_CS_CYS"/>
</dbReference>
<evidence type="ECO:0000259" key="8">
    <source>
        <dbReference type="Pfam" id="PF01619"/>
    </source>
</evidence>
<dbReference type="NCBIfam" id="TIGR01238">
    <property type="entry name" value="D1pyr5carbox3"/>
    <property type="match status" value="1"/>
</dbReference>
<dbReference type="GO" id="GO:0003700">
    <property type="term" value="F:DNA-binding transcription factor activity"/>
    <property type="evidence" value="ECO:0007669"/>
    <property type="project" value="InterPro"/>
</dbReference>
<dbReference type="EMBL" id="QXFM01000004">
    <property type="protein sequence ID" value="RIV93353.1"/>
    <property type="molecule type" value="Genomic_DNA"/>
</dbReference>
<keyword evidence="5" id="KW-0238">DNA-binding</keyword>
<dbReference type="NCBIfam" id="NF008869">
    <property type="entry name" value="PRK11904.1"/>
    <property type="match status" value="1"/>
</dbReference>
<feature type="domain" description="Proline dehydrogenase PutA" evidence="9">
    <location>
        <begin position="61"/>
        <end position="173"/>
    </location>
</feature>
<evidence type="ECO:0000256" key="5">
    <source>
        <dbReference type="PIRNR" id="PIRNR000197"/>
    </source>
</evidence>
<dbReference type="InterPro" id="IPR025703">
    <property type="entry name" value="Bifunct_PutA"/>
</dbReference>
<keyword evidence="5" id="KW-0678">Repressor</keyword>
<comment type="similarity">
    <text evidence="5">In the N-terminal section; belongs to the proline dehydrogenase family.</text>
</comment>
<comment type="catalytic activity">
    <reaction evidence="5">
        <text>L-proline + a quinone = (S)-1-pyrroline-5-carboxylate + a quinol + H(+)</text>
        <dbReference type="Rhea" id="RHEA:23784"/>
        <dbReference type="ChEBI" id="CHEBI:15378"/>
        <dbReference type="ChEBI" id="CHEBI:17388"/>
        <dbReference type="ChEBI" id="CHEBI:24646"/>
        <dbReference type="ChEBI" id="CHEBI:60039"/>
        <dbReference type="ChEBI" id="CHEBI:132124"/>
        <dbReference type="EC" id="1.5.5.2"/>
    </reaction>
</comment>
<comment type="pathway">
    <text evidence="5">Amino-acid degradation; L-proline degradation into L-glutamate; L-glutamate from L-proline: step 1/2.</text>
</comment>